<feature type="compositionally biased region" description="Polar residues" evidence="2">
    <location>
        <begin position="80"/>
        <end position="95"/>
    </location>
</feature>
<sequence length="450" mass="50454">MASFSNNKESKFSATAGIMAHETLSAAAGSPSASLPPPIHGSPPSAQAPGATNSVTPQQQQQQQLQQQRQQQQQQQPLQNITNRLPSSSYSTHLQPQPPKIYTPLNHHNNLSLADEFWPSPAKHHRLHHHRHPLRHRDHDQQPLQQQRDCLAQKGARDRAGSPEKRKYRHSKHHVSRDTRLPKSMREHANMSLRPGKYVHREKGRGGTSEIVAAAAAAAAATTTPQSETSGQDGSDTGVAQGPLLIGKRRENVTMAEVRRETMRRMKEEEANRTSLSVLAIRTADINRCLDTTYYNLLEKISSLHHSIYSFHDLANAASTLYTDFTHETDNLDRDARKQIDDFQGFAAQVRRIESLEARMRASSQMAAELSGRMEVVRRQIEEWDRREIEWQARVGRRLRIFWAFVVMALVVAVVAWVVGQVRAFPVTAGEGVVDLNVKKGLGTLEIGLL</sequence>
<dbReference type="VEuPathDB" id="FungiDB:PAAG_01754"/>
<dbReference type="OMA" id="RRENVTM"/>
<dbReference type="OrthoDB" id="5419542at2759"/>
<protein>
    <submittedName>
        <fullName evidence="4">Uncharacterized protein</fullName>
    </submittedName>
</protein>
<proteinExistence type="predicted"/>
<feature type="compositionally biased region" description="Basic residues" evidence="2">
    <location>
        <begin position="123"/>
        <end position="136"/>
    </location>
</feature>
<evidence type="ECO:0000313" key="4">
    <source>
        <dbReference type="EMBL" id="EEH39292.2"/>
    </source>
</evidence>
<gene>
    <name evidence="4" type="ORF">PAAG_01754</name>
</gene>
<dbReference type="Proteomes" id="UP000002059">
    <property type="component" value="Partially assembled WGS sequence"/>
</dbReference>
<dbReference type="GeneID" id="9099712"/>
<keyword evidence="3" id="KW-0472">Membrane</keyword>
<feature type="compositionally biased region" description="Low complexity" evidence="2">
    <location>
        <begin position="57"/>
        <end position="79"/>
    </location>
</feature>
<feature type="region of interest" description="Disordered" evidence="2">
    <location>
        <begin position="25"/>
        <end position="107"/>
    </location>
</feature>
<keyword evidence="5" id="KW-1185">Reference proteome</keyword>
<feature type="coiled-coil region" evidence="1">
    <location>
        <begin position="353"/>
        <end position="387"/>
    </location>
</feature>
<organism evidence="4 5">
    <name type="scientific">Paracoccidioides lutzii (strain ATCC MYA-826 / Pb01)</name>
    <name type="common">Paracoccidioides brasiliensis</name>
    <dbReference type="NCBI Taxonomy" id="502779"/>
    <lineage>
        <taxon>Eukaryota</taxon>
        <taxon>Fungi</taxon>
        <taxon>Dikarya</taxon>
        <taxon>Ascomycota</taxon>
        <taxon>Pezizomycotina</taxon>
        <taxon>Eurotiomycetes</taxon>
        <taxon>Eurotiomycetidae</taxon>
        <taxon>Onygenales</taxon>
        <taxon>Ajellomycetaceae</taxon>
        <taxon>Paracoccidioides</taxon>
    </lineage>
</organism>
<feature type="compositionally biased region" description="Basic and acidic residues" evidence="2">
    <location>
        <begin position="155"/>
        <end position="165"/>
    </location>
</feature>
<reference evidence="4 5" key="1">
    <citation type="journal article" date="2011" name="PLoS Genet.">
        <title>Comparative genomic analysis of human fungal pathogens causing paracoccidioidomycosis.</title>
        <authorList>
            <person name="Desjardins C.A."/>
            <person name="Champion M.D."/>
            <person name="Holder J.W."/>
            <person name="Muszewska A."/>
            <person name="Goldberg J."/>
            <person name="Bailao A.M."/>
            <person name="Brigido M.M."/>
            <person name="Ferreira M.E."/>
            <person name="Garcia A.M."/>
            <person name="Grynberg M."/>
            <person name="Gujja S."/>
            <person name="Heiman D.I."/>
            <person name="Henn M.R."/>
            <person name="Kodira C.D."/>
            <person name="Leon-Narvaez H."/>
            <person name="Longo L.V."/>
            <person name="Ma L.J."/>
            <person name="Malavazi I."/>
            <person name="Matsuo A.L."/>
            <person name="Morais F.V."/>
            <person name="Pereira M."/>
            <person name="Rodriguez-Brito S."/>
            <person name="Sakthikumar S."/>
            <person name="Salem-Izacc S.M."/>
            <person name="Sykes S.M."/>
            <person name="Teixeira M.M."/>
            <person name="Vallejo M.C."/>
            <person name="Walter M.E."/>
            <person name="Yandava C."/>
            <person name="Young S."/>
            <person name="Zeng Q."/>
            <person name="Zucker J."/>
            <person name="Felipe M.S."/>
            <person name="Goldman G.H."/>
            <person name="Haas B.J."/>
            <person name="McEwen J.G."/>
            <person name="Nino-Vega G."/>
            <person name="Puccia R."/>
            <person name="San-Blas G."/>
            <person name="Soares C.M."/>
            <person name="Birren B.W."/>
            <person name="Cuomo C.A."/>
        </authorList>
    </citation>
    <scope>NUCLEOTIDE SEQUENCE [LARGE SCALE GENOMIC DNA]</scope>
    <source>
        <strain evidence="5">ATCC MYA-826 / Pb01</strain>
    </source>
</reference>
<dbReference type="eggNOG" id="ENOG502S40Z">
    <property type="taxonomic scope" value="Eukaryota"/>
</dbReference>
<evidence type="ECO:0000256" key="1">
    <source>
        <dbReference type="SAM" id="Coils"/>
    </source>
</evidence>
<name>C1GTA9_PARBA</name>
<feature type="transmembrane region" description="Helical" evidence="3">
    <location>
        <begin position="401"/>
        <end position="420"/>
    </location>
</feature>
<accession>C1GTA9</accession>
<evidence type="ECO:0000256" key="3">
    <source>
        <dbReference type="SAM" id="Phobius"/>
    </source>
</evidence>
<keyword evidence="3" id="KW-0812">Transmembrane</keyword>
<dbReference type="EMBL" id="KN293994">
    <property type="protein sequence ID" value="EEH39292.2"/>
    <property type="molecule type" value="Genomic_DNA"/>
</dbReference>
<dbReference type="AlphaFoldDB" id="C1GTA9"/>
<dbReference type="RefSeq" id="XP_002796746.2">
    <property type="nucleotide sequence ID" value="XM_002796700.2"/>
</dbReference>
<dbReference type="KEGG" id="pbl:PAAG_01754"/>
<feature type="compositionally biased region" description="Basic residues" evidence="2">
    <location>
        <begin position="166"/>
        <end position="175"/>
    </location>
</feature>
<keyword evidence="1" id="KW-0175">Coiled coil</keyword>
<dbReference type="HOGENOM" id="CLU_571034_0_0_1"/>
<evidence type="ECO:0000313" key="5">
    <source>
        <dbReference type="Proteomes" id="UP000002059"/>
    </source>
</evidence>
<feature type="compositionally biased region" description="Polar residues" evidence="2">
    <location>
        <begin position="225"/>
        <end position="235"/>
    </location>
</feature>
<feature type="region of interest" description="Disordered" evidence="2">
    <location>
        <begin position="219"/>
        <end position="242"/>
    </location>
</feature>
<feature type="region of interest" description="Disordered" evidence="2">
    <location>
        <begin position="123"/>
        <end position="179"/>
    </location>
</feature>
<keyword evidence="3" id="KW-1133">Transmembrane helix</keyword>
<evidence type="ECO:0000256" key="2">
    <source>
        <dbReference type="SAM" id="MobiDB-lite"/>
    </source>
</evidence>